<feature type="compositionally biased region" description="Acidic residues" evidence="1">
    <location>
        <begin position="106"/>
        <end position="116"/>
    </location>
</feature>
<evidence type="ECO:0000259" key="2">
    <source>
        <dbReference type="Pfam" id="PF19289"/>
    </source>
</evidence>
<dbReference type="Pfam" id="PF19290">
    <property type="entry name" value="PmbA_TldD_2nd"/>
    <property type="match status" value="1"/>
</dbReference>
<keyword evidence="5" id="KW-1185">Reference proteome</keyword>
<dbReference type="Pfam" id="PF19289">
    <property type="entry name" value="PmbA_TldD_3rd"/>
    <property type="match status" value="1"/>
</dbReference>
<evidence type="ECO:0000313" key="4">
    <source>
        <dbReference type="EMBL" id="GEC21490.1"/>
    </source>
</evidence>
<comment type="caution">
    <text evidence="4">The sequence shown here is derived from an EMBL/GenBank/DDBJ whole genome shotgun (WGS) entry which is preliminary data.</text>
</comment>
<evidence type="ECO:0000259" key="3">
    <source>
        <dbReference type="Pfam" id="PF19290"/>
    </source>
</evidence>
<evidence type="ECO:0000313" key="5">
    <source>
        <dbReference type="Proteomes" id="UP000320338"/>
    </source>
</evidence>
<dbReference type="Gene3D" id="3.30.2290.10">
    <property type="entry name" value="PmbA/TldD superfamily"/>
    <property type="match status" value="1"/>
</dbReference>
<dbReference type="GO" id="GO:0008237">
    <property type="term" value="F:metallopeptidase activity"/>
    <property type="evidence" value="ECO:0007669"/>
    <property type="project" value="InterPro"/>
</dbReference>
<name>A0A4Y3WTR6_9PSEU</name>
<dbReference type="Proteomes" id="UP000320338">
    <property type="component" value="Unassembled WGS sequence"/>
</dbReference>
<sequence length="458" mass="48600">MRPQEIVERTLAAAAHLHGCAVVVQESSEAVLRWANSTMTTNGHTTSGRVTVIAMVAVEGGTAAGVVSSSVAVTDPAQLADLVRAAEASARDAGPAQDAMPLPDPSETDPTWDDPAAETSIGVYGTFAEGLAEVLAGPQRQYGFASHELATTWLGTSAGVRRRWVQPTGSVELNAKTPDLSGSAWVGASTADFTDVDVVDLAAQAARRLDWGKRKVTLPAGRYETLLPPSAVSDLMIYLAWSMEGRPAQEGRSALSGPDGTRVGERLTGLPLTLACDPAAPGLAYEPFLTTTRSGDGVSVFDNGAPTRRVDWVREGVIAELGWSRAEAAEFGTTFTPPGDNLLLTGGSDASLEEMAGRTGRGLLLTCLWYIRLVDPASLLLTGLTRDGVYLVEDGEVVGEVDHNFRFNHSPLDVLRSATEVGATERTLPREWKDWFTRAAMPPVRVPDFTMSSVSLGR</sequence>
<dbReference type="InterPro" id="IPR045569">
    <property type="entry name" value="Metalloprtase-TldD/E_C"/>
</dbReference>
<dbReference type="GO" id="GO:0006508">
    <property type="term" value="P:proteolysis"/>
    <property type="evidence" value="ECO:0007669"/>
    <property type="project" value="InterPro"/>
</dbReference>
<dbReference type="PANTHER" id="PTHR43666:SF1">
    <property type="entry name" value="CONSERVED PROTEIN"/>
    <property type="match status" value="1"/>
</dbReference>
<accession>A0A4Y3WTR6</accession>
<protein>
    <submittedName>
        <fullName evidence="4">Peptidase</fullName>
    </submittedName>
</protein>
<evidence type="ECO:0000256" key="1">
    <source>
        <dbReference type="SAM" id="MobiDB-lite"/>
    </source>
</evidence>
<feature type="domain" description="Metalloprotease TldD/E central" evidence="3">
    <location>
        <begin position="75"/>
        <end position="209"/>
    </location>
</feature>
<dbReference type="InterPro" id="IPR036059">
    <property type="entry name" value="TldD/PmbA_sf"/>
</dbReference>
<dbReference type="AlphaFoldDB" id="A0A4Y3WTR6"/>
<reference evidence="4 5" key="1">
    <citation type="submission" date="2019-06" db="EMBL/GenBank/DDBJ databases">
        <title>Whole genome shotgun sequence of Pseudonocardia hydrocarbonoxydans NBRC 14498.</title>
        <authorList>
            <person name="Hosoyama A."/>
            <person name="Uohara A."/>
            <person name="Ohji S."/>
            <person name="Ichikawa N."/>
        </authorList>
    </citation>
    <scope>NUCLEOTIDE SEQUENCE [LARGE SCALE GENOMIC DNA]</scope>
    <source>
        <strain evidence="4 5">NBRC 14498</strain>
    </source>
</reference>
<proteinExistence type="predicted"/>
<dbReference type="SUPFAM" id="SSF111283">
    <property type="entry name" value="Putative modulator of DNA gyrase, PmbA/TldD"/>
    <property type="match status" value="1"/>
</dbReference>
<organism evidence="4 5">
    <name type="scientific">Pseudonocardia hydrocarbonoxydans</name>
    <dbReference type="NCBI Taxonomy" id="76726"/>
    <lineage>
        <taxon>Bacteria</taxon>
        <taxon>Bacillati</taxon>
        <taxon>Actinomycetota</taxon>
        <taxon>Actinomycetes</taxon>
        <taxon>Pseudonocardiales</taxon>
        <taxon>Pseudonocardiaceae</taxon>
        <taxon>Pseudonocardia</taxon>
    </lineage>
</organism>
<dbReference type="InterPro" id="IPR035068">
    <property type="entry name" value="TldD/PmbA_N"/>
</dbReference>
<feature type="region of interest" description="Disordered" evidence="1">
    <location>
        <begin position="86"/>
        <end position="118"/>
    </location>
</feature>
<dbReference type="EMBL" id="BJNG01000035">
    <property type="protein sequence ID" value="GEC21490.1"/>
    <property type="molecule type" value="Genomic_DNA"/>
</dbReference>
<dbReference type="PANTHER" id="PTHR43666">
    <property type="entry name" value="TLDD PROTEIN"/>
    <property type="match status" value="1"/>
</dbReference>
<dbReference type="RefSeq" id="WP_218030230.1">
    <property type="nucleotide sequence ID" value="NZ_BAAARZ010000014.1"/>
</dbReference>
<dbReference type="InterPro" id="IPR045570">
    <property type="entry name" value="Metalloprtase-TldD/E_cen_dom"/>
</dbReference>
<gene>
    <name evidence="4" type="ORF">PHY01_37730</name>
</gene>
<feature type="domain" description="Metalloprotease TldD/E C-terminal" evidence="2">
    <location>
        <begin position="221"/>
        <end position="452"/>
    </location>
</feature>